<feature type="domain" description="Response regulatory" evidence="8">
    <location>
        <begin position="12"/>
        <end position="127"/>
    </location>
</feature>
<evidence type="ECO:0000256" key="2">
    <source>
        <dbReference type="ARBA" id="ARBA00023012"/>
    </source>
</evidence>
<dbReference type="SMART" id="SM00448">
    <property type="entry name" value="REC"/>
    <property type="match status" value="1"/>
</dbReference>
<keyword evidence="1 6" id="KW-0597">Phosphoprotein</keyword>
<dbReference type="GO" id="GO:0005829">
    <property type="term" value="C:cytosol"/>
    <property type="evidence" value="ECO:0007669"/>
    <property type="project" value="TreeGrafter"/>
</dbReference>
<dbReference type="InterPro" id="IPR016032">
    <property type="entry name" value="Sig_transdc_resp-reg_C-effctor"/>
</dbReference>
<dbReference type="CDD" id="cd00156">
    <property type="entry name" value="REC"/>
    <property type="match status" value="1"/>
</dbReference>
<keyword evidence="5" id="KW-0804">Transcription</keyword>
<keyword evidence="11" id="KW-1185">Reference proteome</keyword>
<dbReference type="Gene3D" id="1.10.10.10">
    <property type="entry name" value="Winged helix-like DNA-binding domain superfamily/Winged helix DNA-binding domain"/>
    <property type="match status" value="1"/>
</dbReference>
<dbReference type="InterPro" id="IPR001789">
    <property type="entry name" value="Sig_transdc_resp-reg_receiver"/>
</dbReference>
<dbReference type="InterPro" id="IPR001867">
    <property type="entry name" value="OmpR/PhoB-type_DNA-bd"/>
</dbReference>
<dbReference type="PANTHER" id="PTHR48111">
    <property type="entry name" value="REGULATOR OF RPOS"/>
    <property type="match status" value="1"/>
</dbReference>
<evidence type="ECO:0000259" key="8">
    <source>
        <dbReference type="PROSITE" id="PS50110"/>
    </source>
</evidence>
<dbReference type="GO" id="GO:0000156">
    <property type="term" value="F:phosphorelay response regulator activity"/>
    <property type="evidence" value="ECO:0007669"/>
    <property type="project" value="TreeGrafter"/>
</dbReference>
<dbReference type="SUPFAM" id="SSF52172">
    <property type="entry name" value="CheY-like"/>
    <property type="match status" value="1"/>
</dbReference>
<evidence type="ECO:0000256" key="4">
    <source>
        <dbReference type="ARBA" id="ARBA00023125"/>
    </source>
</evidence>
<keyword evidence="2" id="KW-0902">Two-component regulatory system</keyword>
<gene>
    <name evidence="10" type="ORF">RSO01_15920</name>
</gene>
<dbReference type="SUPFAM" id="SSF46894">
    <property type="entry name" value="C-terminal effector domain of the bipartite response regulators"/>
    <property type="match status" value="1"/>
</dbReference>
<dbReference type="Gene3D" id="3.40.50.2300">
    <property type="match status" value="1"/>
</dbReference>
<evidence type="ECO:0000259" key="9">
    <source>
        <dbReference type="PROSITE" id="PS51755"/>
    </source>
</evidence>
<dbReference type="InterPro" id="IPR039420">
    <property type="entry name" value="WalR-like"/>
</dbReference>
<dbReference type="PANTHER" id="PTHR48111:SF1">
    <property type="entry name" value="TWO-COMPONENT RESPONSE REGULATOR ORR33"/>
    <property type="match status" value="1"/>
</dbReference>
<dbReference type="InterPro" id="IPR036388">
    <property type="entry name" value="WH-like_DNA-bd_sf"/>
</dbReference>
<evidence type="ECO:0000256" key="3">
    <source>
        <dbReference type="ARBA" id="ARBA00023015"/>
    </source>
</evidence>
<feature type="DNA-binding region" description="OmpR/PhoB-type" evidence="7">
    <location>
        <begin position="141"/>
        <end position="247"/>
    </location>
</feature>
<feature type="modified residue" description="4-aspartylphosphate" evidence="6">
    <location>
        <position position="62"/>
    </location>
</feature>
<feature type="domain" description="OmpR/PhoB-type" evidence="9">
    <location>
        <begin position="141"/>
        <end position="247"/>
    </location>
</feature>
<dbReference type="PROSITE" id="PS51755">
    <property type="entry name" value="OMPR_PHOB"/>
    <property type="match status" value="1"/>
</dbReference>
<dbReference type="EMBL" id="BKAJ01000030">
    <property type="protein sequence ID" value="GEP54426.1"/>
    <property type="molecule type" value="Genomic_DNA"/>
</dbReference>
<evidence type="ECO:0000313" key="11">
    <source>
        <dbReference type="Proteomes" id="UP000321058"/>
    </source>
</evidence>
<dbReference type="RefSeq" id="WP_170302919.1">
    <property type="nucleotide sequence ID" value="NZ_BKAJ01000030.1"/>
</dbReference>
<protein>
    <submittedName>
        <fullName evidence="10">DNA-binding response regulator</fullName>
    </submittedName>
</protein>
<comment type="caution">
    <text evidence="10">The sequence shown here is derived from an EMBL/GenBank/DDBJ whole genome shotgun (WGS) entry which is preliminary data.</text>
</comment>
<dbReference type="GO" id="GO:0032993">
    <property type="term" value="C:protein-DNA complex"/>
    <property type="evidence" value="ECO:0007669"/>
    <property type="project" value="TreeGrafter"/>
</dbReference>
<dbReference type="AlphaFoldDB" id="A0A512N615"/>
<dbReference type="InterPro" id="IPR011006">
    <property type="entry name" value="CheY-like_superfamily"/>
</dbReference>
<sequence>MPSTNWETSNNRVLLVDDDELYLETMMAELEDRGFATRGYLDGPSLFKELDRASEADALLLDWTLPSMSGIDVLSAMRDRGIDVPVAFLTGRALVDYEHLALNRGAIDFIDKMRGIDIIAQRLNRMVVGSRRRPAVAPAERETPVVCGALSLWHRNPRIEWRGADTGLTLTEYKVISLLVANAGKPLTYRAIYDTMHYAGFMAGFGTDGYLVNVRSAMKRIRKKFLALDPAFAEIENFAGVGYSWRKPEQG</sequence>
<evidence type="ECO:0000313" key="10">
    <source>
        <dbReference type="EMBL" id="GEP54426.1"/>
    </source>
</evidence>
<evidence type="ECO:0000256" key="1">
    <source>
        <dbReference type="ARBA" id="ARBA00022553"/>
    </source>
</evidence>
<evidence type="ECO:0000256" key="5">
    <source>
        <dbReference type="ARBA" id="ARBA00023163"/>
    </source>
</evidence>
<name>A0A512N615_9HYPH</name>
<dbReference type="GO" id="GO:0006355">
    <property type="term" value="P:regulation of DNA-templated transcription"/>
    <property type="evidence" value="ECO:0007669"/>
    <property type="project" value="InterPro"/>
</dbReference>
<dbReference type="GO" id="GO:0000976">
    <property type="term" value="F:transcription cis-regulatory region binding"/>
    <property type="evidence" value="ECO:0007669"/>
    <property type="project" value="TreeGrafter"/>
</dbReference>
<organism evidence="10 11">
    <name type="scientific">Reyranella soli</name>
    <dbReference type="NCBI Taxonomy" id="1230389"/>
    <lineage>
        <taxon>Bacteria</taxon>
        <taxon>Pseudomonadati</taxon>
        <taxon>Pseudomonadota</taxon>
        <taxon>Alphaproteobacteria</taxon>
        <taxon>Hyphomicrobiales</taxon>
        <taxon>Reyranellaceae</taxon>
        <taxon>Reyranella</taxon>
    </lineage>
</organism>
<dbReference type="SMART" id="SM00862">
    <property type="entry name" value="Trans_reg_C"/>
    <property type="match status" value="1"/>
</dbReference>
<keyword evidence="4 7" id="KW-0238">DNA-binding</keyword>
<evidence type="ECO:0000256" key="6">
    <source>
        <dbReference type="PROSITE-ProRule" id="PRU00169"/>
    </source>
</evidence>
<dbReference type="Proteomes" id="UP000321058">
    <property type="component" value="Unassembled WGS sequence"/>
</dbReference>
<accession>A0A512N615</accession>
<keyword evidence="3" id="KW-0805">Transcription regulation</keyword>
<proteinExistence type="predicted"/>
<evidence type="ECO:0000256" key="7">
    <source>
        <dbReference type="PROSITE-ProRule" id="PRU01091"/>
    </source>
</evidence>
<dbReference type="PROSITE" id="PS50110">
    <property type="entry name" value="RESPONSE_REGULATORY"/>
    <property type="match status" value="1"/>
</dbReference>
<reference evidence="10 11" key="1">
    <citation type="submission" date="2019-07" db="EMBL/GenBank/DDBJ databases">
        <title>Whole genome shotgun sequence of Reyranella soli NBRC 108950.</title>
        <authorList>
            <person name="Hosoyama A."/>
            <person name="Uohara A."/>
            <person name="Ohji S."/>
            <person name="Ichikawa N."/>
        </authorList>
    </citation>
    <scope>NUCLEOTIDE SEQUENCE [LARGE SCALE GENOMIC DNA]</scope>
    <source>
        <strain evidence="10 11">NBRC 108950</strain>
    </source>
</reference>
<dbReference type="Pfam" id="PF00072">
    <property type="entry name" value="Response_reg"/>
    <property type="match status" value="1"/>
</dbReference>